<keyword evidence="1" id="KW-0489">Methyltransferase</keyword>
<dbReference type="EMBL" id="LR216287">
    <property type="protein sequence ID" value="VFJ13036.1"/>
    <property type="molecule type" value="Genomic_DNA"/>
</dbReference>
<dbReference type="GO" id="GO:0008168">
    <property type="term" value="F:methyltransferase activity"/>
    <property type="evidence" value="ECO:0007669"/>
    <property type="project" value="UniProtKB-KW"/>
</dbReference>
<dbReference type="GO" id="GO:0032259">
    <property type="term" value="P:methylation"/>
    <property type="evidence" value="ECO:0007669"/>
    <property type="project" value="UniProtKB-KW"/>
</dbReference>
<dbReference type="KEGG" id="nfn:NFRAN_0714"/>
<name>A0A484I7F4_9ARCH</name>
<keyword evidence="1" id="KW-0808">Transferase</keyword>
<dbReference type="Proteomes" id="UP000294299">
    <property type="component" value="Chromosome NFRAN"/>
</dbReference>
<keyword evidence="2" id="KW-1185">Reference proteome</keyword>
<proteinExistence type="predicted"/>
<dbReference type="PANTHER" id="PTHR35866">
    <property type="entry name" value="PUTATIVE-RELATED"/>
    <property type="match status" value="1"/>
</dbReference>
<dbReference type="PANTHER" id="PTHR35866:SF2">
    <property type="entry name" value="YKGJ FAMILY CYSTEINE CLUSTER PROTEIN"/>
    <property type="match status" value="1"/>
</dbReference>
<keyword evidence="1" id="KW-0966">Cell projection</keyword>
<gene>
    <name evidence="1" type="ORF">NFRAN_0714</name>
</gene>
<sequence>MSPINREYEKSDRVLMALENLSKDWPIDPLVRDIHLGLRSDVMDYHLKINQVTYHIPYISETSDFLVWNCLWPDCHNCCEKQGRLPLTIKDVSAISKHLGYSDRSEFLKKETYVTTWKNSTASSQKGSQLITTLTMLNLKRRETEREEDNGKPITCRFLDEDGCCSINSSKPGVCWLYPFYSWSQNENNKLSVHASYQLTGDCPGFFLTKSLEDYIPLLKKYSEIIYSYTMNINSTIREGFARIDITE</sequence>
<dbReference type="AlphaFoldDB" id="A0A484I7F4"/>
<protein>
    <submittedName>
        <fullName evidence="1">Flagellin N-methylase</fullName>
    </submittedName>
</protein>
<evidence type="ECO:0000313" key="2">
    <source>
        <dbReference type="Proteomes" id="UP000294299"/>
    </source>
</evidence>
<keyword evidence="1" id="KW-0969">Cilium</keyword>
<evidence type="ECO:0000313" key="1">
    <source>
        <dbReference type="EMBL" id="VFJ13036.1"/>
    </source>
</evidence>
<dbReference type="GeneID" id="39420208"/>
<keyword evidence="1" id="KW-0282">Flagellum</keyword>
<accession>A0A484I7F4</accession>
<reference evidence="1 2" key="1">
    <citation type="submission" date="2019-02" db="EMBL/GenBank/DDBJ databases">
        <authorList>
            <person name="Lehtovirta-Morley E L."/>
        </authorList>
    </citation>
    <scope>NUCLEOTIDE SEQUENCE [LARGE SCALE GENOMIC DNA]</scope>
    <source>
        <strain evidence="1">NFRAN1</strain>
    </source>
</reference>
<dbReference type="RefSeq" id="WP_134483013.1">
    <property type="nucleotide sequence ID" value="NZ_LR216287.1"/>
</dbReference>
<organism evidence="1 2">
    <name type="scientific">Candidatus Nitrosocosmicus franklandianus</name>
    <dbReference type="NCBI Taxonomy" id="1798806"/>
    <lineage>
        <taxon>Archaea</taxon>
        <taxon>Nitrososphaerota</taxon>
        <taxon>Nitrososphaeria</taxon>
        <taxon>Nitrososphaerales</taxon>
        <taxon>Nitrososphaeraceae</taxon>
        <taxon>Candidatus Nitrosocosmicus</taxon>
    </lineage>
</organism>
<dbReference type="Pfam" id="PF03692">
    <property type="entry name" value="CxxCxxCC"/>
    <property type="match status" value="1"/>
</dbReference>
<dbReference type="InterPro" id="IPR005358">
    <property type="entry name" value="Puta_zinc/iron-chelating_dom"/>
</dbReference>